<feature type="signal peptide" evidence="1">
    <location>
        <begin position="1"/>
        <end position="35"/>
    </location>
</feature>
<proteinExistence type="predicted"/>
<comment type="caution">
    <text evidence="2">The sequence shown here is derived from an EMBL/GenBank/DDBJ whole genome shotgun (WGS) entry which is preliminary data.</text>
</comment>
<keyword evidence="2" id="KW-0645">Protease</keyword>
<dbReference type="GO" id="GO:0006508">
    <property type="term" value="P:proteolysis"/>
    <property type="evidence" value="ECO:0007669"/>
    <property type="project" value="UniProtKB-KW"/>
</dbReference>
<evidence type="ECO:0000256" key="1">
    <source>
        <dbReference type="SAM" id="SignalP"/>
    </source>
</evidence>
<keyword evidence="1" id="KW-0732">Signal</keyword>
<dbReference type="EMBL" id="BBMM01000014">
    <property type="protein sequence ID" value="GAL01771.1"/>
    <property type="molecule type" value="Genomic_DNA"/>
</dbReference>
<name>A0A090QFQ2_NONUL</name>
<organism evidence="2 3">
    <name type="scientific">Nonlabens ulvanivorans</name>
    <name type="common">Persicivirga ulvanivorans</name>
    <dbReference type="NCBI Taxonomy" id="906888"/>
    <lineage>
        <taxon>Bacteria</taxon>
        <taxon>Pseudomonadati</taxon>
        <taxon>Bacteroidota</taxon>
        <taxon>Flavobacteriia</taxon>
        <taxon>Flavobacteriales</taxon>
        <taxon>Flavobacteriaceae</taxon>
        <taxon>Nonlabens</taxon>
    </lineage>
</organism>
<sequence length="281" mass="31419">MFHYLILIWVKIYNMKKIFQLLCLLIILAGLNACSSDKDQDNNGDSSQFSYTLNTGASANELLSDTRFTKIVIEAVYVDGFRPEQASLNNLLSFLNNRLHKPGGISIVEREIPAQSLGNYSIAEVRQLEDDIRTQFSLDDTLTIFVLFADQSSENDSGNSVILGTAYRNTSLVMFQKTIEELSGGFNEPSRVNVETAVYEHEFAHIMGGLVNIGTPLQSDHEDQSNSAHCDVDGCLMSAQLETFNPLDMMNIMGSGNSAVRCSMYRRLASKWREINTIINY</sequence>
<dbReference type="GO" id="GO:0008237">
    <property type="term" value="F:metallopeptidase activity"/>
    <property type="evidence" value="ECO:0007669"/>
    <property type="project" value="UniProtKB-KW"/>
</dbReference>
<keyword evidence="2" id="KW-0482">Metalloprotease</keyword>
<keyword evidence="2" id="KW-0378">Hydrolase</keyword>
<feature type="chain" id="PRO_5001863290" evidence="1">
    <location>
        <begin position="36"/>
        <end position="281"/>
    </location>
</feature>
<gene>
    <name evidence="2" type="ORF">JCM19314_1491</name>
</gene>
<evidence type="ECO:0000313" key="2">
    <source>
        <dbReference type="EMBL" id="GAL01771.1"/>
    </source>
</evidence>
<evidence type="ECO:0000313" key="3">
    <source>
        <dbReference type="Proteomes" id="UP000029226"/>
    </source>
</evidence>
<protein>
    <submittedName>
        <fullName evidence="2">Membrane metalloprotease</fullName>
    </submittedName>
</protein>
<reference evidence="2 3" key="1">
    <citation type="journal article" date="2014" name="Genome Announc.">
        <title>Draft Genome Sequences of Marine Flavobacterium Nonlabens Strains NR17, NR24, NR27, NR32, NR33, and Ara13.</title>
        <authorList>
            <person name="Nakanishi M."/>
            <person name="Meirelles P."/>
            <person name="Suzuki R."/>
            <person name="Takatani N."/>
            <person name="Mino S."/>
            <person name="Suda W."/>
            <person name="Oshima K."/>
            <person name="Hattori M."/>
            <person name="Ohkuma M."/>
            <person name="Hosokawa M."/>
            <person name="Miyashita K."/>
            <person name="Thompson F.L."/>
            <person name="Niwa A."/>
            <person name="Sawabe T."/>
            <person name="Sawabe T."/>
        </authorList>
    </citation>
    <scope>NUCLEOTIDE SEQUENCE [LARGE SCALE GENOMIC DNA]</scope>
    <source>
        <strain evidence="3">JCM19314</strain>
    </source>
</reference>
<dbReference type="AlphaFoldDB" id="A0A090QFQ2"/>
<dbReference type="Proteomes" id="UP000029226">
    <property type="component" value="Unassembled WGS sequence"/>
</dbReference>
<accession>A0A090QFQ2</accession>